<dbReference type="GO" id="GO:0055085">
    <property type="term" value="P:transmembrane transport"/>
    <property type="evidence" value="ECO:0007669"/>
    <property type="project" value="InterPro"/>
</dbReference>
<dbReference type="PANTHER" id="PTHR43386">
    <property type="entry name" value="OLIGOPEPTIDE TRANSPORT SYSTEM PERMEASE PROTEIN APPC"/>
    <property type="match status" value="1"/>
</dbReference>
<comment type="subcellular location">
    <subcellularLocation>
        <location evidence="1 7">Cell membrane</location>
        <topology evidence="1 7">Multi-pass membrane protein</topology>
    </subcellularLocation>
</comment>
<dbReference type="Gene3D" id="1.10.3720.10">
    <property type="entry name" value="MetI-like"/>
    <property type="match status" value="1"/>
</dbReference>
<dbReference type="InterPro" id="IPR035906">
    <property type="entry name" value="MetI-like_sf"/>
</dbReference>
<dbReference type="OMA" id="IAWKHLV"/>
<dbReference type="KEGG" id="cdip:ERS451417_01760"/>
<feature type="transmembrane region" description="Helical" evidence="7">
    <location>
        <begin position="232"/>
        <end position="257"/>
    </location>
</feature>
<dbReference type="SUPFAM" id="SSF161098">
    <property type="entry name" value="MetI-like"/>
    <property type="match status" value="1"/>
</dbReference>
<comment type="similarity">
    <text evidence="7">Belongs to the binding-protein-dependent transport system permease family.</text>
</comment>
<name>A0A0D6GPL7_CORDP</name>
<evidence type="ECO:0000313" key="8">
    <source>
        <dbReference type="EMBL" id="CAB0615030.1"/>
    </source>
</evidence>
<dbReference type="PROSITE" id="PS50928">
    <property type="entry name" value="ABC_TM1"/>
    <property type="match status" value="1"/>
</dbReference>
<sequence length="273" mass="28822">MRHLSIGGKIGASIVIAVALLALVSLVWTPYDPLHVIADDRLQGPSIRHLLGTDRYGRDVFSQIMVGSRITLLVGVVAVAVASLIGTPLGMWAGMRRGLVDTIIMRFSDIVLAFPGLLMAIVATAMFGASSVTAMAAIGVASIPTFARMSRAATMQVMSQDYILAARNAEQGWLTIARRHVLPNIMGVVIVQASVAFALAILAEAGLSFLGLGTPPPDPSWGRMLQSAQSSLATAPLLAVFPGMAIALTVLGFNLLGDGLRDLVDPRTRRRNS</sequence>
<dbReference type="Proteomes" id="UP000480222">
    <property type="component" value="Unassembled WGS sequence"/>
</dbReference>
<evidence type="ECO:0000256" key="5">
    <source>
        <dbReference type="ARBA" id="ARBA00022989"/>
    </source>
</evidence>
<protein>
    <submittedName>
        <fullName evidence="8">ABC transporter permease</fullName>
    </submittedName>
</protein>
<evidence type="ECO:0000256" key="4">
    <source>
        <dbReference type="ARBA" id="ARBA00022692"/>
    </source>
</evidence>
<evidence type="ECO:0000256" key="6">
    <source>
        <dbReference type="ARBA" id="ARBA00023136"/>
    </source>
</evidence>
<dbReference type="EMBL" id="CADDAV010000022">
    <property type="protein sequence ID" value="CAB0615030.1"/>
    <property type="molecule type" value="Genomic_DNA"/>
</dbReference>
<gene>
    <name evidence="8" type="ORF">CIP107547_01956</name>
</gene>
<dbReference type="InterPro" id="IPR000515">
    <property type="entry name" value="MetI-like"/>
</dbReference>
<dbReference type="Pfam" id="PF00528">
    <property type="entry name" value="BPD_transp_1"/>
    <property type="match status" value="1"/>
</dbReference>
<keyword evidence="4 7" id="KW-0812">Transmembrane</keyword>
<keyword evidence="6 7" id="KW-0472">Membrane</keyword>
<dbReference type="RefSeq" id="WP_003852378.1">
    <property type="nucleotide sequence ID" value="NZ_CABVGJ010000001.1"/>
</dbReference>
<dbReference type="CDD" id="cd06261">
    <property type="entry name" value="TM_PBP2"/>
    <property type="match status" value="1"/>
</dbReference>
<organism evidence="8 9">
    <name type="scientific">Corynebacterium diphtheriae</name>
    <dbReference type="NCBI Taxonomy" id="1717"/>
    <lineage>
        <taxon>Bacteria</taxon>
        <taxon>Bacillati</taxon>
        <taxon>Actinomycetota</taxon>
        <taxon>Actinomycetes</taxon>
        <taxon>Mycobacteriales</taxon>
        <taxon>Corynebacteriaceae</taxon>
        <taxon>Corynebacterium</taxon>
    </lineage>
</organism>
<reference evidence="8 9" key="1">
    <citation type="submission" date="2020-02" db="EMBL/GenBank/DDBJ databases">
        <authorList>
            <person name="Brisse S."/>
        </authorList>
    </citation>
    <scope>NUCLEOTIDE SEQUENCE [LARGE SCALE GENOMIC DNA]</scope>
    <source>
        <strain evidence="8">CIP107547</strain>
    </source>
</reference>
<feature type="transmembrane region" description="Helical" evidence="7">
    <location>
        <begin position="12"/>
        <end position="31"/>
    </location>
</feature>
<keyword evidence="2 7" id="KW-0813">Transport</keyword>
<evidence type="ECO:0000313" key="9">
    <source>
        <dbReference type="Proteomes" id="UP000480222"/>
    </source>
</evidence>
<feature type="transmembrane region" description="Helical" evidence="7">
    <location>
        <begin position="103"/>
        <end position="123"/>
    </location>
</feature>
<keyword evidence="3" id="KW-1003">Cell membrane</keyword>
<evidence type="ECO:0000256" key="3">
    <source>
        <dbReference type="ARBA" id="ARBA00022475"/>
    </source>
</evidence>
<feature type="transmembrane region" description="Helical" evidence="7">
    <location>
        <begin position="129"/>
        <end position="147"/>
    </location>
</feature>
<dbReference type="GeneID" id="29421694"/>
<evidence type="ECO:0000256" key="2">
    <source>
        <dbReference type="ARBA" id="ARBA00022448"/>
    </source>
</evidence>
<proteinExistence type="inferred from homology"/>
<dbReference type="InterPro" id="IPR050366">
    <property type="entry name" value="BP-dependent_transpt_permease"/>
</dbReference>
<feature type="transmembrane region" description="Helical" evidence="7">
    <location>
        <begin position="70"/>
        <end position="91"/>
    </location>
</feature>
<accession>A0A0D6GPL7</accession>
<dbReference type="AlphaFoldDB" id="A0A0D6GPL7"/>
<feature type="transmembrane region" description="Helical" evidence="7">
    <location>
        <begin position="188"/>
        <end position="212"/>
    </location>
</feature>
<comment type="caution">
    <text evidence="8">The sequence shown here is derived from an EMBL/GenBank/DDBJ whole genome shotgun (WGS) entry which is preliminary data.</text>
</comment>
<dbReference type="PANTHER" id="PTHR43386:SF25">
    <property type="entry name" value="PEPTIDE ABC TRANSPORTER PERMEASE PROTEIN"/>
    <property type="match status" value="1"/>
</dbReference>
<evidence type="ECO:0000256" key="7">
    <source>
        <dbReference type="RuleBase" id="RU363032"/>
    </source>
</evidence>
<dbReference type="GO" id="GO:0005886">
    <property type="term" value="C:plasma membrane"/>
    <property type="evidence" value="ECO:0007669"/>
    <property type="project" value="UniProtKB-SubCell"/>
</dbReference>
<evidence type="ECO:0000256" key="1">
    <source>
        <dbReference type="ARBA" id="ARBA00004651"/>
    </source>
</evidence>
<keyword evidence="5 7" id="KW-1133">Transmembrane helix</keyword>